<reference evidence="6 7" key="1">
    <citation type="submission" date="2019-07" db="EMBL/GenBank/DDBJ databases">
        <title>Microlunatus dokdonensis sp. nov. isolated from the rhizospheric soil of the wild plant Elymus tsukushiensis.</title>
        <authorList>
            <person name="Ghim S.-Y."/>
            <person name="Hwang Y.-J."/>
            <person name="Son J.-S."/>
            <person name="Shin J.-H."/>
        </authorList>
    </citation>
    <scope>NUCLEOTIDE SEQUENCE [LARGE SCALE GENOMIC DNA]</scope>
    <source>
        <strain evidence="6 7">KUDC0627</strain>
    </source>
</reference>
<evidence type="ECO:0000313" key="6">
    <source>
        <dbReference type="EMBL" id="QDP94988.1"/>
    </source>
</evidence>
<evidence type="ECO:0000259" key="5">
    <source>
        <dbReference type="PROSITE" id="PS51900"/>
    </source>
</evidence>
<protein>
    <submittedName>
        <fullName evidence="6">Site-specific integrase</fullName>
    </submittedName>
</protein>
<dbReference type="CDD" id="cd01189">
    <property type="entry name" value="INT_ICEBs1_C_like"/>
    <property type="match status" value="1"/>
</dbReference>
<gene>
    <name evidence="6" type="ORF">FOE78_02815</name>
</gene>
<dbReference type="PROSITE" id="PS51898">
    <property type="entry name" value="TYR_RECOMBINASE"/>
    <property type="match status" value="1"/>
</dbReference>
<keyword evidence="7" id="KW-1185">Reference proteome</keyword>
<dbReference type="SUPFAM" id="SSF56349">
    <property type="entry name" value="DNA breaking-rejoining enzymes"/>
    <property type="match status" value="1"/>
</dbReference>
<proteinExistence type="predicted"/>
<dbReference type="GO" id="GO:0006310">
    <property type="term" value="P:DNA recombination"/>
    <property type="evidence" value="ECO:0007669"/>
    <property type="project" value="UniProtKB-KW"/>
</dbReference>
<dbReference type="GO" id="GO:0015074">
    <property type="term" value="P:DNA integration"/>
    <property type="evidence" value="ECO:0007669"/>
    <property type="project" value="InterPro"/>
</dbReference>
<dbReference type="Gene3D" id="1.10.150.130">
    <property type="match status" value="1"/>
</dbReference>
<dbReference type="InterPro" id="IPR002104">
    <property type="entry name" value="Integrase_catalytic"/>
</dbReference>
<dbReference type="InterPro" id="IPR013762">
    <property type="entry name" value="Integrase-like_cat_sf"/>
</dbReference>
<dbReference type="PROSITE" id="PS51900">
    <property type="entry name" value="CB"/>
    <property type="match status" value="1"/>
</dbReference>
<sequence length="395" mass="43685">MTRRSSGEDSVYRDGDRWRGAVDLGYGVNGRRLRKKVSGRSRAEVVRKLRELRRELDAGVSAPSDRLTTGAFLDRWVLSLDGRVSAKTADSYADTVRLHLVPGLGRIPVRKLIVSQVDALWQSKRQQGYSANSIRIMRSVLRRALTQAEREGVILRNVAALSGAPRLDAGEGRSMSVDQARELLDTIKTHRHRALISIMLAFGLRRGEALGLHWSAFDADAMTLRVTHGVKRVKDRTESKRKTRLEIGELKTRRSRRTLFLTPELVELLKQHRGRQAAERIAAGAAWQDHGLVFPTEIGTPLDPDNFSHVFARLTTKAGLGHWHPHELRHSGASLMLAQGTDLYVVSEVLGHASIAITKDIYGHLVEGHKREASKAMSTALFGTVGSQSGSQGGA</sequence>
<evidence type="ECO:0000313" key="7">
    <source>
        <dbReference type="Proteomes" id="UP000319263"/>
    </source>
</evidence>
<name>A0A516PUX3_9ACTN</name>
<dbReference type="Pfam" id="PF00589">
    <property type="entry name" value="Phage_integrase"/>
    <property type="match status" value="1"/>
</dbReference>
<evidence type="ECO:0000256" key="2">
    <source>
        <dbReference type="ARBA" id="ARBA00023172"/>
    </source>
</evidence>
<dbReference type="KEGG" id="mik:FOE78_02815"/>
<accession>A0A516PUX3</accession>
<keyword evidence="2" id="KW-0233">DNA recombination</keyword>
<keyword evidence="1 3" id="KW-0238">DNA-binding</keyword>
<dbReference type="InterPro" id="IPR044068">
    <property type="entry name" value="CB"/>
</dbReference>
<dbReference type="InterPro" id="IPR050090">
    <property type="entry name" value="Tyrosine_recombinase_XerCD"/>
</dbReference>
<evidence type="ECO:0000259" key="4">
    <source>
        <dbReference type="PROSITE" id="PS51898"/>
    </source>
</evidence>
<evidence type="ECO:0000256" key="1">
    <source>
        <dbReference type="ARBA" id="ARBA00023125"/>
    </source>
</evidence>
<dbReference type="Gene3D" id="1.10.443.10">
    <property type="entry name" value="Intergrase catalytic core"/>
    <property type="match status" value="1"/>
</dbReference>
<dbReference type="EMBL" id="CP041692">
    <property type="protein sequence ID" value="QDP94988.1"/>
    <property type="molecule type" value="Genomic_DNA"/>
</dbReference>
<dbReference type="AlphaFoldDB" id="A0A516PUX3"/>
<dbReference type="Proteomes" id="UP000319263">
    <property type="component" value="Chromosome"/>
</dbReference>
<dbReference type="OrthoDB" id="1822491at2"/>
<dbReference type="PANTHER" id="PTHR30349">
    <property type="entry name" value="PHAGE INTEGRASE-RELATED"/>
    <property type="match status" value="1"/>
</dbReference>
<organism evidence="6 7">
    <name type="scientific">Microlunatus elymi</name>
    <dbReference type="NCBI Taxonomy" id="2596828"/>
    <lineage>
        <taxon>Bacteria</taxon>
        <taxon>Bacillati</taxon>
        <taxon>Actinomycetota</taxon>
        <taxon>Actinomycetes</taxon>
        <taxon>Propionibacteriales</taxon>
        <taxon>Propionibacteriaceae</taxon>
        <taxon>Microlunatus</taxon>
    </lineage>
</organism>
<feature type="domain" description="Tyr recombinase" evidence="4">
    <location>
        <begin position="170"/>
        <end position="375"/>
    </location>
</feature>
<dbReference type="PANTHER" id="PTHR30349:SF91">
    <property type="entry name" value="INTA PROTEIN"/>
    <property type="match status" value="1"/>
</dbReference>
<feature type="domain" description="Core-binding (CB)" evidence="5">
    <location>
        <begin position="67"/>
        <end position="149"/>
    </location>
</feature>
<evidence type="ECO:0000256" key="3">
    <source>
        <dbReference type="PROSITE-ProRule" id="PRU01248"/>
    </source>
</evidence>
<dbReference type="GO" id="GO:0003677">
    <property type="term" value="F:DNA binding"/>
    <property type="evidence" value="ECO:0007669"/>
    <property type="project" value="UniProtKB-UniRule"/>
</dbReference>
<dbReference type="InterPro" id="IPR010998">
    <property type="entry name" value="Integrase_recombinase_N"/>
</dbReference>
<dbReference type="InterPro" id="IPR011010">
    <property type="entry name" value="DNA_brk_join_enz"/>
</dbReference>